<dbReference type="PANTHER" id="PTHR43639:SF1">
    <property type="entry name" value="SHORT-CHAIN DEHYDROGENASE_REDUCTASE FAMILY PROTEIN"/>
    <property type="match status" value="1"/>
</dbReference>
<comment type="caution">
    <text evidence="3">The sequence shown here is derived from an EMBL/GenBank/DDBJ whole genome shotgun (WGS) entry which is preliminary data.</text>
</comment>
<dbReference type="PRINTS" id="PR00081">
    <property type="entry name" value="GDHRDH"/>
</dbReference>
<protein>
    <submittedName>
        <fullName evidence="3">Meso-butanediol dehydrogenase/(S,S)-butanediol dehydrogenase/diacetyl reductase</fullName>
        <ecNumber evidence="3">1.1.1.-</ecNumber>
        <ecNumber evidence="3">1.1.1.304</ecNumber>
        <ecNumber evidence="3">1.1.1.76</ecNumber>
    </submittedName>
</protein>
<keyword evidence="4" id="KW-1185">Reference proteome</keyword>
<evidence type="ECO:0000313" key="4">
    <source>
        <dbReference type="Proteomes" id="UP000649753"/>
    </source>
</evidence>
<dbReference type="CDD" id="cd05233">
    <property type="entry name" value="SDR_c"/>
    <property type="match status" value="1"/>
</dbReference>
<organism evidence="3 4">
    <name type="scientific">Plantactinospora soyae</name>
    <dbReference type="NCBI Taxonomy" id="1544732"/>
    <lineage>
        <taxon>Bacteria</taxon>
        <taxon>Bacillati</taxon>
        <taxon>Actinomycetota</taxon>
        <taxon>Actinomycetes</taxon>
        <taxon>Micromonosporales</taxon>
        <taxon>Micromonosporaceae</taxon>
        <taxon>Plantactinospora</taxon>
    </lineage>
</organism>
<dbReference type="SUPFAM" id="SSF51735">
    <property type="entry name" value="NAD(P)-binding Rossmann-fold domains"/>
    <property type="match status" value="1"/>
</dbReference>
<gene>
    <name evidence="3" type="ORF">H4W31_003576</name>
</gene>
<dbReference type="Proteomes" id="UP000649753">
    <property type="component" value="Unassembled WGS sequence"/>
</dbReference>
<proteinExistence type="inferred from homology"/>
<comment type="similarity">
    <text evidence="1">Belongs to the short-chain dehydrogenases/reductases (SDR) family.</text>
</comment>
<dbReference type="GO" id="GO:0052588">
    <property type="term" value="F:diacetyl reductase ((S)-acetoin forming) (NAD+) activity"/>
    <property type="evidence" value="ECO:0007669"/>
    <property type="project" value="UniProtKB-EC"/>
</dbReference>
<keyword evidence="2 3" id="KW-0560">Oxidoreductase</keyword>
<accession>A0A927M4D4</accession>
<dbReference type="Pfam" id="PF13561">
    <property type="entry name" value="adh_short_C2"/>
    <property type="match status" value="1"/>
</dbReference>
<dbReference type="EC" id="1.1.1.76" evidence="3"/>
<dbReference type="PRINTS" id="PR00080">
    <property type="entry name" value="SDRFAMILY"/>
</dbReference>
<evidence type="ECO:0000256" key="2">
    <source>
        <dbReference type="ARBA" id="ARBA00023002"/>
    </source>
</evidence>
<dbReference type="RefSeq" id="WP_192767700.1">
    <property type="nucleotide sequence ID" value="NZ_JADBEB010000001.1"/>
</dbReference>
<sequence>MTDRELSGKVALVTGATGGIGAVIARTLASAGAAVAVVGRRADLGTAVADELGNGLFVPADLSRRESHDEVLGAVLDRFGGLDILVNNAAAHTIGPTHEATEAEFDRVVGLNYKATYFLTQAVLPHLLRGADGRIVNISSIGTTRSWAGSSIYNSSKAALDNLTRTWAIEYGPQGLRVNGVNPGIVRDGPMSFPVQAAVDIEEHVLPTIPARRLATAADVAAATLFLAGPGAGYLNGVTIALDGGLTA</sequence>
<dbReference type="InterPro" id="IPR036291">
    <property type="entry name" value="NAD(P)-bd_dom_sf"/>
</dbReference>
<dbReference type="GO" id="GO:0047512">
    <property type="term" value="F:(S,S)-butanediol dehydrogenase activity"/>
    <property type="evidence" value="ECO:0007669"/>
    <property type="project" value="UniProtKB-EC"/>
</dbReference>
<dbReference type="FunFam" id="3.40.50.720:FF:000084">
    <property type="entry name" value="Short-chain dehydrogenase reductase"/>
    <property type="match status" value="1"/>
</dbReference>
<dbReference type="Gene3D" id="3.40.50.720">
    <property type="entry name" value="NAD(P)-binding Rossmann-like Domain"/>
    <property type="match status" value="1"/>
</dbReference>
<dbReference type="EC" id="1.1.1.304" evidence="3"/>
<dbReference type="NCBIfam" id="NF005559">
    <property type="entry name" value="PRK07231.1"/>
    <property type="match status" value="1"/>
</dbReference>
<dbReference type="EC" id="1.1.1.-" evidence="3"/>
<dbReference type="EMBL" id="JADBEB010000001">
    <property type="protein sequence ID" value="MBE1487938.1"/>
    <property type="molecule type" value="Genomic_DNA"/>
</dbReference>
<reference evidence="3" key="1">
    <citation type="submission" date="2020-10" db="EMBL/GenBank/DDBJ databases">
        <title>Sequencing the genomes of 1000 actinobacteria strains.</title>
        <authorList>
            <person name="Klenk H.-P."/>
        </authorList>
    </citation>
    <scope>NUCLEOTIDE SEQUENCE</scope>
    <source>
        <strain evidence="3">DSM 46832</strain>
    </source>
</reference>
<evidence type="ECO:0000313" key="3">
    <source>
        <dbReference type="EMBL" id="MBE1487938.1"/>
    </source>
</evidence>
<name>A0A927M4D4_9ACTN</name>
<dbReference type="InterPro" id="IPR002347">
    <property type="entry name" value="SDR_fam"/>
</dbReference>
<dbReference type="AlphaFoldDB" id="A0A927M4D4"/>
<dbReference type="PROSITE" id="PS00061">
    <property type="entry name" value="ADH_SHORT"/>
    <property type="match status" value="1"/>
</dbReference>
<evidence type="ECO:0000256" key="1">
    <source>
        <dbReference type="ARBA" id="ARBA00006484"/>
    </source>
</evidence>
<dbReference type="PANTHER" id="PTHR43639">
    <property type="entry name" value="OXIDOREDUCTASE, SHORT-CHAIN DEHYDROGENASE/REDUCTASE FAMILY (AFU_ORTHOLOGUE AFUA_5G02870)"/>
    <property type="match status" value="1"/>
</dbReference>
<dbReference type="InterPro" id="IPR020904">
    <property type="entry name" value="Sc_DH/Rdtase_CS"/>
</dbReference>